<dbReference type="PANTHER" id="PTHR43026:SF1">
    <property type="entry name" value="2-HYDROXYACID DEHYDROGENASE HOMOLOG 1-RELATED"/>
    <property type="match status" value="1"/>
</dbReference>
<dbReference type="PROSITE" id="PS00670">
    <property type="entry name" value="D_2_HYDROXYACID_DH_2"/>
    <property type="match status" value="1"/>
</dbReference>
<dbReference type="InterPro" id="IPR029752">
    <property type="entry name" value="D-isomer_DH_CS1"/>
</dbReference>
<sequence>MKKLQCTFYNIPKENQPYMRKKLRGFSVQMKDTPLCNDTIEPKTNILGIFVDSPVTHTVIKKLPALKLIVTMSTGYDHIAVTTAKRKNIPVCNVPNYGGHTVAEHTLALMLALSRKLFPSIKRVKEGVYDYHGLRGYDIQGKTIGIIGTGRIGMQLVRMLQGFDATVIAYDPCPDTPAQTLYNFQYATFERLIRTADILSLHVPLLPETTHLINKTVLKKMKHGAYIINTARGGLIDAEALVKALDDGTIAGAGLDVLEDEGLVEHHEELFGTQHEPRRMRLNLMNNILIDHPHTIITPHNAFNSTEAITRIMDTTIENITSYVHGNIQNDVTNI</sequence>
<dbReference type="GO" id="GO:0008720">
    <property type="term" value="F:D-lactate dehydrogenase (NAD+) activity"/>
    <property type="evidence" value="ECO:0007669"/>
    <property type="project" value="TreeGrafter"/>
</dbReference>
<keyword evidence="3" id="KW-0520">NAD</keyword>
<dbReference type="SUPFAM" id="SSF51735">
    <property type="entry name" value="NAD(P)-binding Rossmann-fold domains"/>
    <property type="match status" value="1"/>
</dbReference>
<reference evidence="7 8" key="1">
    <citation type="submission" date="2017-09" db="EMBL/GenBank/DDBJ databases">
        <title>Depth-based differentiation of microbial function through sediment-hosted aquifers and enrichment of novel symbionts in the deep terrestrial subsurface.</title>
        <authorList>
            <person name="Probst A.J."/>
            <person name="Ladd B."/>
            <person name="Jarett J.K."/>
            <person name="Geller-Mcgrath D.E."/>
            <person name="Sieber C.M."/>
            <person name="Emerson J.B."/>
            <person name="Anantharaman K."/>
            <person name="Thomas B.C."/>
            <person name="Malmstrom R."/>
            <person name="Stieglmeier M."/>
            <person name="Klingl A."/>
            <person name="Woyke T."/>
            <person name="Ryan C.M."/>
            <person name="Banfield J.F."/>
        </authorList>
    </citation>
    <scope>NUCLEOTIDE SEQUENCE [LARGE SCALE GENOMIC DNA]</scope>
    <source>
        <strain evidence="7">CG11_big_fil_rev_8_21_14_0_20_43_7</strain>
    </source>
</reference>
<evidence type="ECO:0000259" key="6">
    <source>
        <dbReference type="Pfam" id="PF02826"/>
    </source>
</evidence>
<name>A0A2H0N2Y9_9BACT</name>
<dbReference type="EMBL" id="PCWM01000025">
    <property type="protein sequence ID" value="PIR03248.1"/>
    <property type="molecule type" value="Genomic_DNA"/>
</dbReference>
<comment type="similarity">
    <text evidence="1 4">Belongs to the D-isomer specific 2-hydroxyacid dehydrogenase family.</text>
</comment>
<dbReference type="Pfam" id="PF02826">
    <property type="entry name" value="2-Hacid_dh_C"/>
    <property type="match status" value="1"/>
</dbReference>
<comment type="caution">
    <text evidence="7">The sequence shown here is derived from an EMBL/GenBank/DDBJ whole genome shotgun (WGS) entry which is preliminary data.</text>
</comment>
<dbReference type="PANTHER" id="PTHR43026">
    <property type="entry name" value="2-HYDROXYACID DEHYDROGENASE HOMOLOG 1-RELATED"/>
    <property type="match status" value="1"/>
</dbReference>
<dbReference type="InterPro" id="IPR029753">
    <property type="entry name" value="D-isomer_DH_CS"/>
</dbReference>
<dbReference type="Gene3D" id="3.40.50.720">
    <property type="entry name" value="NAD(P)-binding Rossmann-like Domain"/>
    <property type="match status" value="2"/>
</dbReference>
<dbReference type="InterPro" id="IPR006139">
    <property type="entry name" value="D-isomer_2_OHA_DH_cat_dom"/>
</dbReference>
<dbReference type="GO" id="GO:0051287">
    <property type="term" value="F:NAD binding"/>
    <property type="evidence" value="ECO:0007669"/>
    <property type="project" value="InterPro"/>
</dbReference>
<dbReference type="GO" id="GO:0004617">
    <property type="term" value="F:phosphoglycerate dehydrogenase activity"/>
    <property type="evidence" value="ECO:0007669"/>
    <property type="project" value="UniProtKB-ARBA"/>
</dbReference>
<dbReference type="AlphaFoldDB" id="A0A2H0N2Y9"/>
<evidence type="ECO:0000259" key="5">
    <source>
        <dbReference type="Pfam" id="PF00389"/>
    </source>
</evidence>
<dbReference type="Pfam" id="PF00389">
    <property type="entry name" value="2-Hacid_dh"/>
    <property type="match status" value="1"/>
</dbReference>
<dbReference type="SUPFAM" id="SSF52283">
    <property type="entry name" value="Formate/glycerate dehydrogenase catalytic domain-like"/>
    <property type="match status" value="1"/>
</dbReference>
<proteinExistence type="inferred from homology"/>
<gene>
    <name evidence="7" type="ORF">COV60_01375</name>
</gene>
<accession>A0A2H0N2Y9</accession>
<evidence type="ECO:0000256" key="2">
    <source>
        <dbReference type="ARBA" id="ARBA00023002"/>
    </source>
</evidence>
<evidence type="ECO:0000256" key="1">
    <source>
        <dbReference type="ARBA" id="ARBA00005854"/>
    </source>
</evidence>
<dbReference type="InterPro" id="IPR036291">
    <property type="entry name" value="NAD(P)-bd_dom_sf"/>
</dbReference>
<dbReference type="GO" id="GO:0047545">
    <property type="term" value="F:(S)-2-hydroxyglutarate dehydrogenase activity"/>
    <property type="evidence" value="ECO:0007669"/>
    <property type="project" value="UniProtKB-ARBA"/>
</dbReference>
<organism evidence="7 8">
    <name type="scientific">Candidatus Magasanikbacteria bacterium CG11_big_fil_rev_8_21_14_0_20_43_7</name>
    <dbReference type="NCBI Taxonomy" id="1974654"/>
    <lineage>
        <taxon>Bacteria</taxon>
        <taxon>Candidatus Magasanikiibacteriota</taxon>
    </lineage>
</organism>
<dbReference type="PROSITE" id="PS00065">
    <property type="entry name" value="D_2_HYDROXYACID_DH_1"/>
    <property type="match status" value="1"/>
</dbReference>
<feature type="domain" description="D-isomer specific 2-hydroxyacid dehydrogenase catalytic" evidence="5">
    <location>
        <begin position="10"/>
        <end position="332"/>
    </location>
</feature>
<feature type="domain" description="D-isomer specific 2-hydroxyacid dehydrogenase NAD-binding" evidence="6">
    <location>
        <begin position="107"/>
        <end position="302"/>
    </location>
</feature>
<evidence type="ECO:0000313" key="8">
    <source>
        <dbReference type="Proteomes" id="UP000229782"/>
    </source>
</evidence>
<dbReference type="FunFam" id="3.40.50.720:FF:000041">
    <property type="entry name" value="D-3-phosphoglycerate dehydrogenase"/>
    <property type="match status" value="1"/>
</dbReference>
<dbReference type="Proteomes" id="UP000229782">
    <property type="component" value="Unassembled WGS sequence"/>
</dbReference>
<evidence type="ECO:0000256" key="3">
    <source>
        <dbReference type="ARBA" id="ARBA00023027"/>
    </source>
</evidence>
<evidence type="ECO:0000256" key="4">
    <source>
        <dbReference type="RuleBase" id="RU003719"/>
    </source>
</evidence>
<dbReference type="PROSITE" id="PS00671">
    <property type="entry name" value="D_2_HYDROXYACID_DH_3"/>
    <property type="match status" value="1"/>
</dbReference>
<dbReference type="InterPro" id="IPR006140">
    <property type="entry name" value="D-isomer_DH_NAD-bd"/>
</dbReference>
<keyword evidence="2 4" id="KW-0560">Oxidoreductase</keyword>
<dbReference type="InterPro" id="IPR058205">
    <property type="entry name" value="D-LDH-like"/>
</dbReference>
<dbReference type="GO" id="GO:0006564">
    <property type="term" value="P:L-serine biosynthetic process"/>
    <property type="evidence" value="ECO:0007669"/>
    <property type="project" value="UniProtKB-ARBA"/>
</dbReference>
<protein>
    <submittedName>
        <fullName evidence="7">Hydroxyacid dehydrogenase</fullName>
    </submittedName>
</protein>
<evidence type="ECO:0000313" key="7">
    <source>
        <dbReference type="EMBL" id="PIR03248.1"/>
    </source>
</evidence>